<organism evidence="1 2">
    <name type="scientific">Clostridium innocuum</name>
    <dbReference type="NCBI Taxonomy" id="1522"/>
    <lineage>
        <taxon>Bacteria</taxon>
        <taxon>Bacillati</taxon>
        <taxon>Bacillota</taxon>
        <taxon>Clostridia</taxon>
        <taxon>Eubacteriales</taxon>
        <taxon>Clostridiaceae</taxon>
        <taxon>Clostridium</taxon>
    </lineage>
</organism>
<comment type="caution">
    <text evidence="1">The sequence shown here is derived from an EMBL/GenBank/DDBJ whole genome shotgun (WGS) entry which is preliminary data.</text>
</comment>
<reference evidence="1 2" key="1">
    <citation type="submission" date="2014-08" db="EMBL/GenBank/DDBJ databases">
        <title>Clostridium innocuum, an unnegligible vancomycin-resistant pathogen causing extra-intestinal infections.</title>
        <authorList>
            <person name="Feng Y."/>
            <person name="Chiu C.-H."/>
        </authorList>
    </citation>
    <scope>NUCLEOTIDE SEQUENCE [LARGE SCALE GENOMIC DNA]</scope>
    <source>
        <strain evidence="1 2">AN88</strain>
    </source>
</reference>
<evidence type="ECO:0000313" key="2">
    <source>
        <dbReference type="Proteomes" id="UP000030008"/>
    </source>
</evidence>
<dbReference type="Proteomes" id="UP000030008">
    <property type="component" value="Unassembled WGS sequence"/>
</dbReference>
<protein>
    <submittedName>
        <fullName evidence="1">Uncharacterized protein</fullName>
    </submittedName>
</protein>
<proteinExistence type="predicted"/>
<dbReference type="AlphaFoldDB" id="A0A099IAJ8"/>
<dbReference type="RefSeq" id="WP_044904702.1">
    <property type="nucleotide sequence ID" value="NZ_JQIF01000029.1"/>
</dbReference>
<accession>A0A099IAJ8</accession>
<gene>
    <name evidence="1" type="ORF">CIAN88_06685</name>
</gene>
<sequence>MDKNNKSNLMTVTFRVKRELHDRYKIAMIKENITSTESFIRHVKKQIEHYEKYESKLTDIDNSDYTKANFRIDRDLYAEYKIVMIKERTTPTADFIRYMMKVVEDNNC</sequence>
<dbReference type="EMBL" id="JQIF01000029">
    <property type="protein sequence ID" value="KGJ53893.1"/>
    <property type="molecule type" value="Genomic_DNA"/>
</dbReference>
<name>A0A099IAJ8_CLOIN</name>
<evidence type="ECO:0000313" key="1">
    <source>
        <dbReference type="EMBL" id="KGJ53893.1"/>
    </source>
</evidence>